<feature type="compositionally biased region" description="Low complexity" evidence="1">
    <location>
        <begin position="268"/>
        <end position="296"/>
    </location>
</feature>
<feature type="compositionally biased region" description="Low complexity" evidence="1">
    <location>
        <begin position="195"/>
        <end position="207"/>
    </location>
</feature>
<protein>
    <recommendedName>
        <fullName evidence="2">RGS domain-containing protein</fullName>
    </recommendedName>
</protein>
<dbReference type="InterPro" id="IPR016137">
    <property type="entry name" value="RGS"/>
</dbReference>
<dbReference type="SMART" id="SM00315">
    <property type="entry name" value="RGS"/>
    <property type="match status" value="1"/>
</dbReference>
<evidence type="ECO:0000313" key="4">
    <source>
        <dbReference type="Proteomes" id="UP000444721"/>
    </source>
</evidence>
<organism evidence="3 4">
    <name type="scientific">Naegleria fowleri</name>
    <name type="common">Brain eating amoeba</name>
    <dbReference type="NCBI Taxonomy" id="5763"/>
    <lineage>
        <taxon>Eukaryota</taxon>
        <taxon>Discoba</taxon>
        <taxon>Heterolobosea</taxon>
        <taxon>Tetramitia</taxon>
        <taxon>Eutetramitia</taxon>
        <taxon>Vahlkampfiidae</taxon>
        <taxon>Naegleria</taxon>
    </lineage>
</organism>
<name>A0A6A5BDD2_NAEFO</name>
<evidence type="ECO:0000313" key="3">
    <source>
        <dbReference type="EMBL" id="KAF0972115.1"/>
    </source>
</evidence>
<dbReference type="Gene3D" id="1.10.167.10">
    <property type="entry name" value="Regulator of G-protein Signalling 4, domain 2"/>
    <property type="match status" value="1"/>
</dbReference>
<dbReference type="Pfam" id="PF00615">
    <property type="entry name" value="RGS"/>
    <property type="match status" value="1"/>
</dbReference>
<accession>A0A6A5BDD2</accession>
<dbReference type="SUPFAM" id="SSF48097">
    <property type="entry name" value="Regulator of G-protein signaling, RGS"/>
    <property type="match status" value="1"/>
</dbReference>
<dbReference type="InterPro" id="IPR036305">
    <property type="entry name" value="RGS_sf"/>
</dbReference>
<keyword evidence="4" id="KW-1185">Reference proteome</keyword>
<feature type="compositionally biased region" description="Low complexity" evidence="1">
    <location>
        <begin position="45"/>
        <end position="56"/>
    </location>
</feature>
<dbReference type="PROSITE" id="PS50132">
    <property type="entry name" value="RGS"/>
    <property type="match status" value="1"/>
</dbReference>
<feature type="domain" description="RGS" evidence="2">
    <location>
        <begin position="338"/>
        <end position="529"/>
    </location>
</feature>
<dbReference type="AlphaFoldDB" id="A0A6A5BDD2"/>
<dbReference type="VEuPathDB" id="AmoebaDB:FDP41_009811"/>
<evidence type="ECO:0000259" key="2">
    <source>
        <dbReference type="PROSITE" id="PS50132"/>
    </source>
</evidence>
<proteinExistence type="predicted"/>
<dbReference type="VEuPathDB" id="AmoebaDB:NF0097880"/>
<dbReference type="OrthoDB" id="10538686at2759"/>
<gene>
    <name evidence="3" type="ORF">FDP41_009811</name>
</gene>
<dbReference type="EMBL" id="VFQX01000072">
    <property type="protein sequence ID" value="KAF0972115.1"/>
    <property type="molecule type" value="Genomic_DNA"/>
</dbReference>
<feature type="region of interest" description="Disordered" evidence="1">
    <location>
        <begin position="13"/>
        <end position="78"/>
    </location>
</feature>
<sequence length="535" mass="60203">MLLYSVASTSHDDFMMSPSSSSSPTKMNPRRQTFSSSHPHHQRASITSTSTTITSSLCHPHTLDHDDASLPPPTINTNVNKKRFSRRFKQPLLFHETHRASETSFDSFTQMIGEALKDCSHVDFSLFENSSSPADVNNVQRVNSLSPTMTGNVTTNGNTLGQNSPEKQHPPVVSSTSCPSSSTQQHVQDLKHANSPSSPQKIKQKSPTCDHASTQTSSSRFKLSRLLKNSFDLFISKENFTSHGDDFDIQKPPLKNKTIPHTKSAPELSRPLPTTTTATSLPISSCNNESSNVSSSLQPSTTNEMTMLSLSTIDASSPQECTLSQNNNVSSIVKSYYSVETILEHPDGRELLREFMKKRCNEELFLYLEVVRAFEKIIKQSQSYRAMMDSTPPISTMFTSTTVVLTEEFLKLKEFKLIYDQFISLKSPHCMNIDHALRDRIESVYKQLLEKVNHDAAGDYHDSKQTISPNPNQQPHLGRNEMLIQTIHACSMFDKISESLNLLRVTIELQFKDEIFPQFKKTKEFQNLILSKMIE</sequence>
<evidence type="ECO:0000256" key="1">
    <source>
        <dbReference type="SAM" id="MobiDB-lite"/>
    </source>
</evidence>
<comment type="caution">
    <text evidence="3">The sequence shown here is derived from an EMBL/GenBank/DDBJ whole genome shotgun (WGS) entry which is preliminary data.</text>
</comment>
<feature type="region of interest" description="Disordered" evidence="1">
    <location>
        <begin position="242"/>
        <end position="301"/>
    </location>
</feature>
<reference evidence="3 4" key="1">
    <citation type="journal article" date="2019" name="Sci. Rep.">
        <title>Nanopore sequencing improves the draft genome of the human pathogenic amoeba Naegleria fowleri.</title>
        <authorList>
            <person name="Liechti N."/>
            <person name="Schurch N."/>
            <person name="Bruggmann R."/>
            <person name="Wittwer M."/>
        </authorList>
    </citation>
    <scope>NUCLEOTIDE SEQUENCE [LARGE SCALE GENOMIC DNA]</scope>
    <source>
        <strain evidence="3 4">ATCC 30894</strain>
    </source>
</reference>
<dbReference type="GeneID" id="68117026"/>
<dbReference type="InterPro" id="IPR044926">
    <property type="entry name" value="RGS_subdomain_2"/>
</dbReference>
<feature type="region of interest" description="Disordered" evidence="1">
    <location>
        <begin position="145"/>
        <end position="220"/>
    </location>
</feature>
<dbReference type="Proteomes" id="UP000444721">
    <property type="component" value="Unassembled WGS sequence"/>
</dbReference>
<feature type="compositionally biased region" description="Low complexity" evidence="1">
    <location>
        <begin position="148"/>
        <end position="161"/>
    </location>
</feature>
<feature type="compositionally biased region" description="Low complexity" evidence="1">
    <location>
        <begin position="170"/>
        <end position="183"/>
    </location>
</feature>
<dbReference type="RefSeq" id="XP_044556830.1">
    <property type="nucleotide sequence ID" value="XM_044713810.1"/>
</dbReference>
<dbReference type="VEuPathDB" id="AmoebaDB:NfTy_088270"/>